<evidence type="ECO:0008006" key="4">
    <source>
        <dbReference type="Google" id="ProtNLM"/>
    </source>
</evidence>
<reference evidence="2" key="1">
    <citation type="submission" date="2023-10" db="EMBL/GenBank/DDBJ databases">
        <title>Development of a sustainable strategy for remediation of hydrocarbon-contaminated territories based on the waste exchange concept.</title>
        <authorList>
            <person name="Krivoruchko A."/>
        </authorList>
    </citation>
    <scope>NUCLEOTIDE SEQUENCE</scope>
    <source>
        <strain evidence="2">IEGM 68</strain>
    </source>
</reference>
<gene>
    <name evidence="2" type="ORF">R4315_02525</name>
</gene>
<keyword evidence="1" id="KW-0472">Membrane</keyword>
<evidence type="ECO:0000313" key="3">
    <source>
        <dbReference type="Proteomes" id="UP001185863"/>
    </source>
</evidence>
<evidence type="ECO:0000256" key="1">
    <source>
        <dbReference type="SAM" id="Phobius"/>
    </source>
</evidence>
<sequence>MTADPPARAVRRRFPFRAAATLLLAAFLMWISAAWYFGSLDYPLDDSNRAFVECGSPFSPTPRESLAVTPEGRQAVSEEELYRLCAAALDGTARISLVTAVFAVGVALLGARLLRSFVQGTN</sequence>
<dbReference type="RefSeq" id="WP_213572579.1">
    <property type="nucleotide sequence ID" value="NZ_JAWLUP010000003.1"/>
</dbReference>
<feature type="transmembrane region" description="Helical" evidence="1">
    <location>
        <begin position="93"/>
        <end position="114"/>
    </location>
</feature>
<name>A0AAE4UVE9_9NOCA</name>
<feature type="transmembrane region" description="Helical" evidence="1">
    <location>
        <begin position="18"/>
        <end position="38"/>
    </location>
</feature>
<keyword evidence="1" id="KW-0812">Transmembrane</keyword>
<evidence type="ECO:0000313" key="2">
    <source>
        <dbReference type="EMBL" id="MDV7263434.1"/>
    </source>
</evidence>
<dbReference type="Proteomes" id="UP001185863">
    <property type="component" value="Unassembled WGS sequence"/>
</dbReference>
<dbReference type="EMBL" id="JAWLUP010000003">
    <property type="protein sequence ID" value="MDV7263434.1"/>
    <property type="molecule type" value="Genomic_DNA"/>
</dbReference>
<accession>A0AAE4UVE9</accession>
<keyword evidence="1" id="KW-1133">Transmembrane helix</keyword>
<protein>
    <recommendedName>
        <fullName evidence="4">Transmembrane protein</fullName>
    </recommendedName>
</protein>
<proteinExistence type="predicted"/>
<dbReference type="AlphaFoldDB" id="A0AAE4UVE9"/>
<comment type="caution">
    <text evidence="2">The sequence shown here is derived from an EMBL/GenBank/DDBJ whole genome shotgun (WGS) entry which is preliminary data.</text>
</comment>
<organism evidence="2 3">
    <name type="scientific">Rhodococcus oxybenzonivorans</name>
    <dbReference type="NCBI Taxonomy" id="1990687"/>
    <lineage>
        <taxon>Bacteria</taxon>
        <taxon>Bacillati</taxon>
        <taxon>Actinomycetota</taxon>
        <taxon>Actinomycetes</taxon>
        <taxon>Mycobacteriales</taxon>
        <taxon>Nocardiaceae</taxon>
        <taxon>Rhodococcus</taxon>
    </lineage>
</organism>